<organism evidence="1 2">
    <name type="scientific">Candidatus Desulfatibia vada</name>
    <dbReference type="NCBI Taxonomy" id="2841696"/>
    <lineage>
        <taxon>Bacteria</taxon>
        <taxon>Pseudomonadati</taxon>
        <taxon>Thermodesulfobacteriota</taxon>
        <taxon>Desulfobacteria</taxon>
        <taxon>Desulfobacterales</taxon>
        <taxon>Desulfobacterales incertae sedis</taxon>
        <taxon>Candidatus Desulfatibia</taxon>
    </lineage>
</organism>
<sequence>MNEDHKQNFVDVAILENIIEAQVIESILTEQNIPHRIRSYHDTAYDGLFQVQKGWGQLCAPHTYKQEIIDILNDIRSREQTGNVDSNHEDYEGHEEK</sequence>
<reference evidence="1 2" key="1">
    <citation type="submission" date="2020-08" db="EMBL/GenBank/DDBJ databases">
        <title>Bridging the membrane lipid divide: bacteria of the FCB group superphylum have the potential to synthesize archaeal ether lipids.</title>
        <authorList>
            <person name="Villanueva L."/>
            <person name="Von Meijenfeldt F.A.B."/>
            <person name="Westbye A.B."/>
            <person name="Yadav S."/>
            <person name="Hopmans E.C."/>
            <person name="Dutilh B.E."/>
            <person name="Sinninghe Damste J.S."/>
        </authorList>
    </citation>
    <scope>NUCLEOTIDE SEQUENCE [LARGE SCALE GENOMIC DNA]</scope>
    <source>
        <strain evidence="1">NIOZ-UU17</strain>
    </source>
</reference>
<dbReference type="Proteomes" id="UP000605201">
    <property type="component" value="Unassembled WGS sequence"/>
</dbReference>
<comment type="caution">
    <text evidence="1">The sequence shown here is derived from an EMBL/GenBank/DDBJ whole genome shotgun (WGS) entry which is preliminary data.</text>
</comment>
<evidence type="ECO:0000313" key="1">
    <source>
        <dbReference type="EMBL" id="MBC8433360.1"/>
    </source>
</evidence>
<proteinExistence type="predicted"/>
<dbReference type="EMBL" id="JACNIG010000293">
    <property type="protein sequence ID" value="MBC8433360.1"/>
    <property type="molecule type" value="Genomic_DNA"/>
</dbReference>
<protein>
    <recommendedName>
        <fullName evidence="3">DUF2007 domain-containing protein</fullName>
    </recommendedName>
</protein>
<name>A0A8J6P136_9BACT</name>
<dbReference type="AlphaFoldDB" id="A0A8J6P136"/>
<accession>A0A8J6P136</accession>
<evidence type="ECO:0008006" key="3">
    <source>
        <dbReference type="Google" id="ProtNLM"/>
    </source>
</evidence>
<evidence type="ECO:0000313" key="2">
    <source>
        <dbReference type="Proteomes" id="UP000605201"/>
    </source>
</evidence>
<gene>
    <name evidence="1" type="ORF">H8D96_15725</name>
</gene>